<dbReference type="SUPFAM" id="SSF50998">
    <property type="entry name" value="Quinoprotein alcohol dehydrogenase-like"/>
    <property type="match status" value="1"/>
</dbReference>
<dbReference type="PROSITE" id="PS00678">
    <property type="entry name" value="WD_REPEATS_1"/>
    <property type="match status" value="1"/>
</dbReference>
<dbReference type="PROSITE" id="PS50294">
    <property type="entry name" value="WD_REPEATS_REGION"/>
    <property type="match status" value="3"/>
</dbReference>
<comment type="caution">
    <text evidence="9">The sequence shown here is derived from an EMBL/GenBank/DDBJ whole genome shotgun (WGS) entry which is preliminary data.</text>
</comment>
<dbReference type="Pfam" id="PF00400">
    <property type="entry name" value="WD40"/>
    <property type="match status" value="5"/>
</dbReference>
<evidence type="ECO:0000256" key="1">
    <source>
        <dbReference type="ARBA" id="ARBA00022574"/>
    </source>
</evidence>
<feature type="repeat" description="WD" evidence="7">
    <location>
        <begin position="1008"/>
        <end position="1040"/>
    </location>
</feature>
<dbReference type="Gene3D" id="1.10.510.10">
    <property type="entry name" value="Transferase(Phosphotransferase) domain 1"/>
    <property type="match status" value="1"/>
</dbReference>
<dbReference type="CDD" id="cd00200">
    <property type="entry name" value="WD40"/>
    <property type="match status" value="1"/>
</dbReference>
<evidence type="ECO:0000256" key="5">
    <source>
        <dbReference type="ARBA" id="ARBA00022777"/>
    </source>
</evidence>
<sequence length="1202" mass="128239">MPPHDPTSADPADTCPLCGSAIPPGAPLGQCPRCLLGFGVGIGRGSGFGIFVETEDDDLLGAPQVRGFGDFELLEEIARGGMGIVYRARQISLGREVAVKMILAGELATGETVQRFRKEAAAAARLDHPNIVPVYEIGEHELQHFFSMRLVLGGRNVAGWATALDRAAGGDAHGAIATMMAKVANAVAFAHDRGVLHRDLKPSNILVDENGEPQITDFGLAKMIHEHEPDNVRTLSLAVMGSPSYMAPEQADGRLRDVTTATDVYGLGAVLYELLSGRPPFTGLSPLATARMVVDEMPAPLQGVPRDLATICMKCLAKEPGSRYATAHALAEDLERYSSGRSIMARPVTAPEAVWRWARRRPGISSLLAALALALVLGLGGVSWQWSRAEAARRHQQEVLEHLHWTGIVREIDTNAGPEALAKLATLLRAEPGNWPAAMLAMSVVDQQPFPCPAGPPVTLDGPPATAPRLAPDGSWFAAAGRDRIVRAWNAESGAEIARLPLDDAAKSLAVSGGPLALAVAMDGGPLLAWESAQASPVALPRGGKTALGFLKFSADGTHLLGHSAESAEVWSCAVPHVMPKVLTVEGGVRRAAISADGSRALVWNARHASLIEVASGRRLVEVHAKEEFGNGALAAGGQRFALADGRFTVRVWDAATNEARCEIDSSPSPVDLVTLDAAGSRVTLTVGGNELAMYETNSGVKTSPTMKHLYNPTVLVSSPDGSRMVSSGRDGQVIAWDAGTGEALCHPIRFDMVDRAADVDVSHDGKTVLTTQRARAGSPTVMTVWRSSVTRPPQRQVPGKVNEIAINRLSPDGKLACLSISPDFRAYVYELATGRVVLDEPTKGDVYGFHFSPDGARLYALTENGWLHGWTLATRQPLWPPVHHPGAIRPSAISRDGTRIIAGHNDGHIRISDTATGKLVQTLAHPGEVKVLRFAPDGSDRFLSGSTDGVAHVWNLHGGKKLASFTRHTDAIIAGSWSPDGRHVATASYDGTARVWDAATGRPIGQPMLHATWLAHLEYSPDGRLLATSCRDGTARLWDPLTGTPASRPMHQPSSAATVRFTADGKCLMVLDHTGFSFWDTARGERVSVHHPGNFSGMGFDAEGVRAIMSPDGRQVHLGAWMREGQLWAVPQPRGAVPPWFPDLLEGLALLHEQGNAMRVSDIGRILLLRQRLAASAATDEYSIWARRVLALPAITAEPGQ</sequence>
<feature type="domain" description="Protein kinase" evidence="8">
    <location>
        <begin position="71"/>
        <end position="338"/>
    </location>
</feature>
<evidence type="ECO:0000259" key="8">
    <source>
        <dbReference type="PROSITE" id="PS50011"/>
    </source>
</evidence>
<dbReference type="InterPro" id="IPR000719">
    <property type="entry name" value="Prot_kinase_dom"/>
</dbReference>
<dbReference type="Gene3D" id="3.30.200.20">
    <property type="entry name" value="Phosphorylase Kinase, domain 1"/>
    <property type="match status" value="1"/>
</dbReference>
<dbReference type="PANTHER" id="PTHR43289:SF6">
    <property type="entry name" value="SERINE_THREONINE-PROTEIN KINASE NEKL-3"/>
    <property type="match status" value="1"/>
</dbReference>
<keyword evidence="3" id="KW-0677">Repeat</keyword>
<dbReference type="SUPFAM" id="SSF50969">
    <property type="entry name" value="YVTN repeat-like/Quinoprotein amine dehydrogenase"/>
    <property type="match status" value="1"/>
</dbReference>
<dbReference type="SUPFAM" id="SSF75011">
    <property type="entry name" value="3-carboxy-cis,cis-mucoante lactonizing enzyme"/>
    <property type="match status" value="1"/>
</dbReference>
<dbReference type="EMBL" id="JAPDDS010000006">
    <property type="protein sequence ID" value="MCW1885486.1"/>
    <property type="molecule type" value="Genomic_DNA"/>
</dbReference>
<feature type="repeat" description="WD" evidence="7">
    <location>
        <begin position="966"/>
        <end position="1007"/>
    </location>
</feature>
<dbReference type="InterPro" id="IPR015943">
    <property type="entry name" value="WD40/YVTN_repeat-like_dom_sf"/>
</dbReference>
<dbReference type="SUPFAM" id="SSF56112">
    <property type="entry name" value="Protein kinase-like (PK-like)"/>
    <property type="match status" value="1"/>
</dbReference>
<keyword evidence="10" id="KW-1185">Reference proteome</keyword>
<dbReference type="Gene3D" id="2.130.10.10">
    <property type="entry name" value="YVTN repeat-like/Quinoprotein amine dehydrogenase"/>
    <property type="match status" value="4"/>
</dbReference>
<dbReference type="CDD" id="cd14014">
    <property type="entry name" value="STKc_PknB_like"/>
    <property type="match status" value="1"/>
</dbReference>
<accession>A0ABT3FQH7</accession>
<feature type="repeat" description="WD" evidence="7">
    <location>
        <begin position="923"/>
        <end position="965"/>
    </location>
</feature>
<dbReference type="RefSeq" id="WP_264501443.1">
    <property type="nucleotide sequence ID" value="NZ_JAPDDS010000006.1"/>
</dbReference>
<evidence type="ECO:0000256" key="2">
    <source>
        <dbReference type="ARBA" id="ARBA00022679"/>
    </source>
</evidence>
<name>A0ABT3FQH7_9BACT</name>
<keyword evidence="6" id="KW-0067">ATP-binding</keyword>
<dbReference type="InterPro" id="IPR001680">
    <property type="entry name" value="WD40_rpt"/>
</dbReference>
<evidence type="ECO:0000313" key="10">
    <source>
        <dbReference type="Proteomes" id="UP001207930"/>
    </source>
</evidence>
<evidence type="ECO:0000256" key="7">
    <source>
        <dbReference type="PROSITE-ProRule" id="PRU00221"/>
    </source>
</evidence>
<dbReference type="GO" id="GO:0016301">
    <property type="term" value="F:kinase activity"/>
    <property type="evidence" value="ECO:0007669"/>
    <property type="project" value="UniProtKB-KW"/>
</dbReference>
<dbReference type="PANTHER" id="PTHR43289">
    <property type="entry name" value="MITOGEN-ACTIVATED PROTEIN KINASE KINASE KINASE 20-RELATED"/>
    <property type="match status" value="1"/>
</dbReference>
<keyword evidence="5 9" id="KW-0418">Kinase</keyword>
<feature type="repeat" description="WD" evidence="7">
    <location>
        <begin position="472"/>
        <end position="499"/>
    </location>
</feature>
<protein>
    <submittedName>
        <fullName evidence="9">Protein kinase</fullName>
    </submittedName>
</protein>
<dbReference type="Pfam" id="PF00069">
    <property type="entry name" value="Pkinase"/>
    <property type="match status" value="1"/>
</dbReference>
<evidence type="ECO:0000313" key="9">
    <source>
        <dbReference type="EMBL" id="MCW1885486.1"/>
    </source>
</evidence>
<keyword evidence="4" id="KW-0547">Nucleotide-binding</keyword>
<organism evidence="9 10">
    <name type="scientific">Luteolibacter flavescens</name>
    <dbReference type="NCBI Taxonomy" id="1859460"/>
    <lineage>
        <taxon>Bacteria</taxon>
        <taxon>Pseudomonadati</taxon>
        <taxon>Verrucomicrobiota</taxon>
        <taxon>Verrucomicrobiia</taxon>
        <taxon>Verrucomicrobiales</taxon>
        <taxon>Verrucomicrobiaceae</taxon>
        <taxon>Luteolibacter</taxon>
    </lineage>
</organism>
<dbReference type="SMART" id="SM00320">
    <property type="entry name" value="WD40"/>
    <property type="match status" value="7"/>
</dbReference>
<gene>
    <name evidence="9" type="ORF">OKA04_12170</name>
</gene>
<dbReference type="SMART" id="SM00220">
    <property type="entry name" value="S_TKc"/>
    <property type="match status" value="1"/>
</dbReference>
<evidence type="ECO:0000256" key="3">
    <source>
        <dbReference type="ARBA" id="ARBA00022737"/>
    </source>
</evidence>
<dbReference type="PROSITE" id="PS50011">
    <property type="entry name" value="PROTEIN_KINASE_DOM"/>
    <property type="match status" value="1"/>
</dbReference>
<dbReference type="PROSITE" id="PS50082">
    <property type="entry name" value="WD_REPEATS_2"/>
    <property type="match status" value="5"/>
</dbReference>
<evidence type="ECO:0000256" key="6">
    <source>
        <dbReference type="ARBA" id="ARBA00022840"/>
    </source>
</evidence>
<evidence type="ECO:0000256" key="4">
    <source>
        <dbReference type="ARBA" id="ARBA00022741"/>
    </source>
</evidence>
<keyword evidence="2" id="KW-0808">Transferase</keyword>
<dbReference type="Proteomes" id="UP001207930">
    <property type="component" value="Unassembled WGS sequence"/>
</dbReference>
<keyword evidence="1 7" id="KW-0853">WD repeat</keyword>
<proteinExistence type="predicted"/>
<dbReference type="InterPro" id="IPR011044">
    <property type="entry name" value="Quino_amine_DH_bsu"/>
</dbReference>
<dbReference type="PROSITE" id="PS00108">
    <property type="entry name" value="PROTEIN_KINASE_ST"/>
    <property type="match status" value="1"/>
</dbReference>
<dbReference type="InterPro" id="IPR011009">
    <property type="entry name" value="Kinase-like_dom_sf"/>
</dbReference>
<reference evidence="9 10" key="1">
    <citation type="submission" date="2022-10" db="EMBL/GenBank/DDBJ databases">
        <title>Luteolibacter flavescens strain MCCC 1K03193, whole genome shotgun sequencing project.</title>
        <authorList>
            <person name="Zhao G."/>
            <person name="Shen L."/>
        </authorList>
    </citation>
    <scope>NUCLEOTIDE SEQUENCE [LARGE SCALE GENOMIC DNA]</scope>
    <source>
        <strain evidence="9 10">MCCC 1K03193</strain>
    </source>
</reference>
<dbReference type="InterPro" id="IPR019775">
    <property type="entry name" value="WD40_repeat_CS"/>
</dbReference>
<dbReference type="InterPro" id="IPR011047">
    <property type="entry name" value="Quinoprotein_ADH-like_sf"/>
</dbReference>
<feature type="repeat" description="WD" evidence="7">
    <location>
        <begin position="706"/>
        <end position="747"/>
    </location>
</feature>
<dbReference type="InterPro" id="IPR008271">
    <property type="entry name" value="Ser/Thr_kinase_AS"/>
</dbReference>